<feature type="compositionally biased region" description="Polar residues" evidence="1">
    <location>
        <begin position="1"/>
        <end position="13"/>
    </location>
</feature>
<proteinExistence type="predicted"/>
<reference evidence="2" key="1">
    <citation type="submission" date="2014-11" db="EMBL/GenBank/DDBJ databases">
        <authorList>
            <person name="Amaro Gonzalez C."/>
        </authorList>
    </citation>
    <scope>NUCLEOTIDE SEQUENCE</scope>
</reference>
<protein>
    <submittedName>
        <fullName evidence="2">Uncharacterized protein</fullName>
    </submittedName>
</protein>
<reference evidence="2" key="2">
    <citation type="journal article" date="2015" name="Fish Shellfish Immunol.">
        <title>Early steps in the European eel (Anguilla anguilla)-Vibrio vulnificus interaction in the gills: Role of the RtxA13 toxin.</title>
        <authorList>
            <person name="Callol A."/>
            <person name="Pajuelo D."/>
            <person name="Ebbesson L."/>
            <person name="Teles M."/>
            <person name="MacKenzie S."/>
            <person name="Amaro C."/>
        </authorList>
    </citation>
    <scope>NUCLEOTIDE SEQUENCE</scope>
</reference>
<dbReference type="EMBL" id="GBXM01033494">
    <property type="protein sequence ID" value="JAH75083.1"/>
    <property type="molecule type" value="Transcribed_RNA"/>
</dbReference>
<organism evidence="2">
    <name type="scientific">Anguilla anguilla</name>
    <name type="common">European freshwater eel</name>
    <name type="synonym">Muraena anguilla</name>
    <dbReference type="NCBI Taxonomy" id="7936"/>
    <lineage>
        <taxon>Eukaryota</taxon>
        <taxon>Metazoa</taxon>
        <taxon>Chordata</taxon>
        <taxon>Craniata</taxon>
        <taxon>Vertebrata</taxon>
        <taxon>Euteleostomi</taxon>
        <taxon>Actinopterygii</taxon>
        <taxon>Neopterygii</taxon>
        <taxon>Teleostei</taxon>
        <taxon>Anguilliformes</taxon>
        <taxon>Anguillidae</taxon>
        <taxon>Anguilla</taxon>
    </lineage>
</organism>
<evidence type="ECO:0000256" key="1">
    <source>
        <dbReference type="SAM" id="MobiDB-lite"/>
    </source>
</evidence>
<name>A0A0E9VCY9_ANGAN</name>
<accession>A0A0E9VCY9</accession>
<sequence>MDIHQNLQHQANSPLRGRMCNKEDCPISPSISNKVRRLRQTALLKR</sequence>
<feature type="region of interest" description="Disordered" evidence="1">
    <location>
        <begin position="1"/>
        <end position="24"/>
    </location>
</feature>
<evidence type="ECO:0000313" key="2">
    <source>
        <dbReference type="EMBL" id="JAH75083.1"/>
    </source>
</evidence>
<dbReference type="AlphaFoldDB" id="A0A0E9VCY9"/>